<accession>A0A1S8NDM1</accession>
<organism evidence="1 2">
    <name type="scientific">Clostridium saccharobutylicum</name>
    <dbReference type="NCBI Taxonomy" id="169679"/>
    <lineage>
        <taxon>Bacteria</taxon>
        <taxon>Bacillati</taxon>
        <taxon>Bacillota</taxon>
        <taxon>Clostridia</taxon>
        <taxon>Eubacteriales</taxon>
        <taxon>Clostridiaceae</taxon>
        <taxon>Clostridium</taxon>
    </lineage>
</organism>
<sequence length="72" mass="8913">MKFSKLSTYDIKMMAYLYYYQLAVCDYFSQYYESNNSNKNVLCHYAHWSTKLCRWFEENIEELTDKLEKEFC</sequence>
<name>A0A1S8NDM1_CLOSA</name>
<dbReference type="RefSeq" id="WP_242949898.1">
    <property type="nucleotide sequence ID" value="NZ_LZYZ01000002.1"/>
</dbReference>
<dbReference type="Proteomes" id="UP000191154">
    <property type="component" value="Unassembled WGS sequence"/>
</dbReference>
<dbReference type="EMBL" id="LZYZ01000002">
    <property type="protein sequence ID" value="OOM14566.1"/>
    <property type="molecule type" value="Genomic_DNA"/>
</dbReference>
<gene>
    <name evidence="1" type="ORF">CLOSAC_14460</name>
</gene>
<dbReference type="AlphaFoldDB" id="A0A1S8NDM1"/>
<evidence type="ECO:0000313" key="2">
    <source>
        <dbReference type="Proteomes" id="UP000191154"/>
    </source>
</evidence>
<proteinExistence type="predicted"/>
<evidence type="ECO:0000313" key="1">
    <source>
        <dbReference type="EMBL" id="OOM14566.1"/>
    </source>
</evidence>
<protein>
    <submittedName>
        <fullName evidence="1">Uncharacterized protein</fullName>
    </submittedName>
</protein>
<reference evidence="1 2" key="1">
    <citation type="submission" date="2016-05" db="EMBL/GenBank/DDBJ databases">
        <title>Microbial solvent formation.</title>
        <authorList>
            <person name="Poehlein A."/>
            <person name="Montoya Solano J.D."/>
            <person name="Flitsch S."/>
            <person name="Krabben P."/>
            <person name="Duerre P."/>
            <person name="Daniel R."/>
        </authorList>
    </citation>
    <scope>NUCLEOTIDE SEQUENCE [LARGE SCALE GENOMIC DNA]</scope>
    <source>
        <strain evidence="1 2">L1-8</strain>
    </source>
</reference>
<comment type="caution">
    <text evidence="1">The sequence shown here is derived from an EMBL/GenBank/DDBJ whole genome shotgun (WGS) entry which is preliminary data.</text>
</comment>